<name>A0A915DWP3_9BILA</name>
<protein>
    <submittedName>
        <fullName evidence="2">Uncharacterized protein</fullName>
    </submittedName>
</protein>
<dbReference type="Proteomes" id="UP000887574">
    <property type="component" value="Unplaced"/>
</dbReference>
<keyword evidence="1" id="KW-1185">Reference proteome</keyword>
<dbReference type="AlphaFoldDB" id="A0A915DWP3"/>
<accession>A0A915DWP3</accession>
<sequence>MARGDAAEWSMVKESTSKEDVDEWLAEHGSSWTQRGRKESKKNFPMLSIGAVTLGTIDLATSTASVDANPIQE</sequence>
<evidence type="ECO:0000313" key="2">
    <source>
        <dbReference type="WBParaSite" id="jg2428"/>
    </source>
</evidence>
<dbReference type="WBParaSite" id="jg2428">
    <property type="protein sequence ID" value="jg2428"/>
    <property type="gene ID" value="jg2428"/>
</dbReference>
<proteinExistence type="predicted"/>
<organism evidence="1 2">
    <name type="scientific">Ditylenchus dipsaci</name>
    <dbReference type="NCBI Taxonomy" id="166011"/>
    <lineage>
        <taxon>Eukaryota</taxon>
        <taxon>Metazoa</taxon>
        <taxon>Ecdysozoa</taxon>
        <taxon>Nematoda</taxon>
        <taxon>Chromadorea</taxon>
        <taxon>Rhabditida</taxon>
        <taxon>Tylenchina</taxon>
        <taxon>Tylenchomorpha</taxon>
        <taxon>Sphaerularioidea</taxon>
        <taxon>Anguinidae</taxon>
        <taxon>Anguininae</taxon>
        <taxon>Ditylenchus</taxon>
    </lineage>
</organism>
<evidence type="ECO:0000313" key="1">
    <source>
        <dbReference type="Proteomes" id="UP000887574"/>
    </source>
</evidence>
<reference evidence="2" key="1">
    <citation type="submission" date="2022-11" db="UniProtKB">
        <authorList>
            <consortium name="WormBaseParasite"/>
        </authorList>
    </citation>
    <scope>IDENTIFICATION</scope>
</reference>